<evidence type="ECO:0000256" key="1">
    <source>
        <dbReference type="ARBA" id="ARBA00022691"/>
    </source>
</evidence>
<keyword evidence="4" id="KW-0411">Iron-sulfur</keyword>
<dbReference type="SUPFAM" id="SSF102114">
    <property type="entry name" value="Radical SAM enzymes"/>
    <property type="match status" value="1"/>
</dbReference>
<dbReference type="InterPro" id="IPR050377">
    <property type="entry name" value="Radical_SAM_PqqE_MftC-like"/>
</dbReference>
<dbReference type="InterPro" id="IPR058240">
    <property type="entry name" value="rSAM_sf"/>
</dbReference>
<reference evidence="6 7" key="1">
    <citation type="submission" date="2023-07" db="EMBL/GenBank/DDBJ databases">
        <title>Genomic Encyclopedia of Type Strains, Phase IV (KMG-IV): sequencing the most valuable type-strain genomes for metagenomic binning, comparative biology and taxonomic classification.</title>
        <authorList>
            <person name="Goeker M."/>
        </authorList>
    </citation>
    <scope>NUCLEOTIDE SEQUENCE [LARGE SCALE GENOMIC DNA]</scope>
    <source>
        <strain evidence="6 7">DSM 25963</strain>
    </source>
</reference>
<dbReference type="Proteomes" id="UP001223886">
    <property type="component" value="Unassembled WGS sequence"/>
</dbReference>
<dbReference type="CDD" id="cd01335">
    <property type="entry name" value="Radical_SAM"/>
    <property type="match status" value="1"/>
</dbReference>
<protein>
    <submittedName>
        <fullName evidence="6">Radical SAM protein with 4Fe4S-binding SPASM domain</fullName>
    </submittedName>
</protein>
<evidence type="ECO:0000256" key="3">
    <source>
        <dbReference type="ARBA" id="ARBA00023004"/>
    </source>
</evidence>
<dbReference type="Pfam" id="PF04055">
    <property type="entry name" value="Radical_SAM"/>
    <property type="match status" value="1"/>
</dbReference>
<evidence type="ECO:0000256" key="4">
    <source>
        <dbReference type="ARBA" id="ARBA00023014"/>
    </source>
</evidence>
<evidence type="ECO:0000259" key="5">
    <source>
        <dbReference type="Pfam" id="PF04055"/>
    </source>
</evidence>
<dbReference type="Gene3D" id="3.20.20.70">
    <property type="entry name" value="Aldolase class I"/>
    <property type="match status" value="1"/>
</dbReference>
<dbReference type="InterPro" id="IPR013785">
    <property type="entry name" value="Aldolase_TIM"/>
</dbReference>
<feature type="domain" description="Radical SAM core" evidence="5">
    <location>
        <begin position="111"/>
        <end position="220"/>
    </location>
</feature>
<dbReference type="EMBL" id="JAURUP010000002">
    <property type="protein sequence ID" value="MDP9749863.1"/>
    <property type="molecule type" value="Genomic_DNA"/>
</dbReference>
<evidence type="ECO:0000313" key="7">
    <source>
        <dbReference type="Proteomes" id="UP001223886"/>
    </source>
</evidence>
<gene>
    <name evidence="6" type="ORF">J2S24_000327</name>
</gene>
<keyword evidence="2" id="KW-0479">Metal-binding</keyword>
<dbReference type="InterPro" id="IPR007197">
    <property type="entry name" value="rSAM"/>
</dbReference>
<evidence type="ECO:0000256" key="2">
    <source>
        <dbReference type="ARBA" id="ARBA00022723"/>
    </source>
</evidence>
<accession>A0ABT9M173</accession>
<evidence type="ECO:0000313" key="6">
    <source>
        <dbReference type="EMBL" id="MDP9749863.1"/>
    </source>
</evidence>
<proteinExistence type="predicted"/>
<organism evidence="6 7">
    <name type="scientific">Thermoanaerobacter pentosaceus</name>
    <dbReference type="NCBI Taxonomy" id="694059"/>
    <lineage>
        <taxon>Bacteria</taxon>
        <taxon>Bacillati</taxon>
        <taxon>Bacillota</taxon>
        <taxon>Clostridia</taxon>
        <taxon>Thermoanaerobacterales</taxon>
        <taxon>Thermoanaerobacteraceae</taxon>
        <taxon>Thermoanaerobacter</taxon>
    </lineage>
</organism>
<dbReference type="PANTHER" id="PTHR11228:SF7">
    <property type="entry name" value="PQQA PEPTIDE CYCLASE"/>
    <property type="match status" value="1"/>
</dbReference>
<keyword evidence="7" id="KW-1185">Reference proteome</keyword>
<comment type="caution">
    <text evidence="6">The sequence shown here is derived from an EMBL/GenBank/DDBJ whole genome shotgun (WGS) entry which is preliminary data.</text>
</comment>
<dbReference type="SFLD" id="SFLDS00029">
    <property type="entry name" value="Radical_SAM"/>
    <property type="match status" value="1"/>
</dbReference>
<keyword evidence="3" id="KW-0408">Iron</keyword>
<sequence length="389" mass="45380">MKQYISLGYGVKFIHDRDIGLILDFLNSRIFIVEKENIEVLKKALENFGCNEMEKIYKDKWEKVLNFLISNRLIRFTEKPHVEYFHDEWIAGTSVPIDFDNISEIKAVYINLASTCSLDCEICEKPRLFPCISCAKLSFLNIPDHLLNKNIIRNFLFELTKHGCNQIFITGGDPLIKFDELLKFMNIASEYKFNFSLITNGMLLSEEKISILSKYQLQILLQIVSNNIEYNSKISSKMHLLKQYNIPFNVVLNLPNESILGQIDNKSIIWNFPYKNTLYSIQNNIIKPTINNSFMKPNKCLQFKMYVSPEGYIYPCVAFYNHSEYNFGPLKQDTKVSQLIIKLEKVWEDRSLGNPTCDDCILNNFCLSCIVLKKKLNDFVKCDLEKHKE</sequence>
<name>A0ABT9M173_9THEO</name>
<keyword evidence="1" id="KW-0949">S-adenosyl-L-methionine</keyword>
<dbReference type="RefSeq" id="WP_307680773.1">
    <property type="nucleotide sequence ID" value="NZ_JAURUP010000002.1"/>
</dbReference>
<dbReference type="PANTHER" id="PTHR11228">
    <property type="entry name" value="RADICAL SAM DOMAIN PROTEIN"/>
    <property type="match status" value="1"/>
</dbReference>